<evidence type="ECO:0000256" key="1">
    <source>
        <dbReference type="SAM" id="Phobius"/>
    </source>
</evidence>
<keyword evidence="1" id="KW-1133">Transmembrane helix</keyword>
<dbReference type="Proteomes" id="UP000482155">
    <property type="component" value="Unassembled WGS sequence"/>
</dbReference>
<name>A0A6B3SVG3_9BURK</name>
<comment type="caution">
    <text evidence="3">The sequence shown here is derived from an EMBL/GenBank/DDBJ whole genome shotgun (WGS) entry which is preliminary data.</text>
</comment>
<keyword evidence="4" id="KW-1185">Reference proteome</keyword>
<organism evidence="3 4">
    <name type="scientific">Noviherbaspirillum galbum</name>
    <dbReference type="NCBI Taxonomy" id="2709383"/>
    <lineage>
        <taxon>Bacteria</taxon>
        <taxon>Pseudomonadati</taxon>
        <taxon>Pseudomonadota</taxon>
        <taxon>Betaproteobacteria</taxon>
        <taxon>Burkholderiales</taxon>
        <taxon>Oxalobacteraceae</taxon>
        <taxon>Noviherbaspirillum</taxon>
    </lineage>
</organism>
<protein>
    <recommendedName>
        <fullName evidence="2">Anti-sigma K factor RskA C-terminal domain-containing protein</fullName>
    </recommendedName>
</protein>
<keyword evidence="1" id="KW-0812">Transmembrane</keyword>
<dbReference type="AlphaFoldDB" id="A0A6B3SVG3"/>
<dbReference type="Pfam" id="PF10099">
    <property type="entry name" value="RskA_C"/>
    <property type="match status" value="1"/>
</dbReference>
<sequence length="242" mass="26429">MNLRQLRENDGLREQLAGEYVLGTLRGGARRRFERWLRDDAVLKRSVAEWQDRLHPMAEFAPAAQPSPQVWAAIERRIAPAAQARPARRSFWLGLREDLGFWRGLGMVSTAAATILLTVLLTRLPEPGVSAPAYVATLADDKSQTVMLITGDDKRRVMTVKVVTPQTVADDKSLELWAVRKDGTVRSLGLVAANGVVTLPLPENANPDNAPVLAITLEKKGGSGNPEAPGGPIVYKGAWLRV</sequence>
<gene>
    <name evidence="3" type="ORF">G3574_25710</name>
</gene>
<feature type="transmembrane region" description="Helical" evidence="1">
    <location>
        <begin position="101"/>
        <end position="121"/>
    </location>
</feature>
<dbReference type="RefSeq" id="WP_163968429.1">
    <property type="nucleotide sequence ID" value="NZ_JAAIVB010000080.1"/>
</dbReference>
<evidence type="ECO:0000259" key="2">
    <source>
        <dbReference type="Pfam" id="PF10099"/>
    </source>
</evidence>
<evidence type="ECO:0000313" key="3">
    <source>
        <dbReference type="EMBL" id="NEX64491.1"/>
    </source>
</evidence>
<dbReference type="GO" id="GO:0006417">
    <property type="term" value="P:regulation of translation"/>
    <property type="evidence" value="ECO:0007669"/>
    <property type="project" value="TreeGrafter"/>
</dbReference>
<dbReference type="PANTHER" id="PTHR37461:SF1">
    <property type="entry name" value="ANTI-SIGMA-K FACTOR RSKA"/>
    <property type="match status" value="1"/>
</dbReference>
<dbReference type="InterPro" id="IPR018764">
    <property type="entry name" value="RskA_C"/>
</dbReference>
<dbReference type="EMBL" id="JAAIVB010000080">
    <property type="protein sequence ID" value="NEX64491.1"/>
    <property type="molecule type" value="Genomic_DNA"/>
</dbReference>
<dbReference type="GO" id="GO:0005886">
    <property type="term" value="C:plasma membrane"/>
    <property type="evidence" value="ECO:0007669"/>
    <property type="project" value="InterPro"/>
</dbReference>
<dbReference type="GO" id="GO:0016989">
    <property type="term" value="F:sigma factor antagonist activity"/>
    <property type="evidence" value="ECO:0007669"/>
    <property type="project" value="TreeGrafter"/>
</dbReference>
<proteinExistence type="predicted"/>
<keyword evidence="1" id="KW-0472">Membrane</keyword>
<evidence type="ECO:0000313" key="4">
    <source>
        <dbReference type="Proteomes" id="UP000482155"/>
    </source>
</evidence>
<feature type="domain" description="Anti-sigma K factor RskA C-terminal" evidence="2">
    <location>
        <begin position="110"/>
        <end position="233"/>
    </location>
</feature>
<dbReference type="PANTHER" id="PTHR37461">
    <property type="entry name" value="ANTI-SIGMA-K FACTOR RSKA"/>
    <property type="match status" value="1"/>
</dbReference>
<reference evidence="3 4" key="1">
    <citation type="submission" date="2020-02" db="EMBL/GenBank/DDBJ databases">
        <authorList>
            <person name="Kim M.K."/>
        </authorList>
    </citation>
    <scope>NUCLEOTIDE SEQUENCE [LARGE SCALE GENOMIC DNA]</scope>
    <source>
        <strain evidence="3 4">17J57-3</strain>
    </source>
</reference>
<accession>A0A6B3SVG3</accession>
<dbReference type="InterPro" id="IPR051474">
    <property type="entry name" value="Anti-sigma-K/W_factor"/>
</dbReference>